<dbReference type="PANTHER" id="PTHR30349:SF64">
    <property type="entry name" value="PROPHAGE INTEGRASE INTD-RELATED"/>
    <property type="match status" value="1"/>
</dbReference>
<feature type="domain" description="Tyr recombinase" evidence="5">
    <location>
        <begin position="175"/>
        <end position="383"/>
    </location>
</feature>
<accession>A0ABS1H6T4</accession>
<dbReference type="PANTHER" id="PTHR30349">
    <property type="entry name" value="PHAGE INTEGRASE-RELATED"/>
    <property type="match status" value="1"/>
</dbReference>
<evidence type="ECO:0000313" key="6">
    <source>
        <dbReference type="EMBL" id="MBK3495129.1"/>
    </source>
</evidence>
<dbReference type="InterPro" id="IPR013762">
    <property type="entry name" value="Integrase-like_cat_sf"/>
</dbReference>
<evidence type="ECO:0000259" key="5">
    <source>
        <dbReference type="PROSITE" id="PS51898"/>
    </source>
</evidence>
<comment type="similarity">
    <text evidence="1">Belongs to the 'phage' integrase family.</text>
</comment>
<dbReference type="SUPFAM" id="SSF56349">
    <property type="entry name" value="DNA breaking-rejoining enzymes"/>
    <property type="match status" value="1"/>
</dbReference>
<protein>
    <submittedName>
        <fullName evidence="6">Site-specific integrase</fullName>
    </submittedName>
</protein>
<name>A0ABS1H6T4_9BACL</name>
<evidence type="ECO:0000256" key="3">
    <source>
        <dbReference type="ARBA" id="ARBA00023125"/>
    </source>
</evidence>
<evidence type="ECO:0000256" key="1">
    <source>
        <dbReference type="ARBA" id="ARBA00008857"/>
    </source>
</evidence>
<organism evidence="6 7">
    <name type="scientific">Viridibacillus soli</name>
    <dbReference type="NCBI Taxonomy" id="2798301"/>
    <lineage>
        <taxon>Bacteria</taxon>
        <taxon>Bacillati</taxon>
        <taxon>Bacillota</taxon>
        <taxon>Bacilli</taxon>
        <taxon>Bacillales</taxon>
        <taxon>Caryophanaceae</taxon>
        <taxon>Viridibacillus</taxon>
    </lineage>
</organism>
<sequence>MASYQLLEPNKKGKPRIKIISEFGYDEHGKRLRKMKTVTLNKLTESNIIKAITEFEKSLGIGQQVFNKSRKDSFKVFAETFMSDYVNAELKVKSRNTYANYLNRGILNFFGLMLIHKITSTQINLFIVQQKKDRAGSISEKFTLLNTMFNKAIEWGYIEANPCSVATKPKRTKSKLINYYNEAQIQQLLEVIPKLHIKHQFQIKIALFCGLRMSEIGGLRFESLDFQHNTIYVDKTLQYDKEGQRLFLDSTKTGENRHVYAPANLMNELKEYIEKKKKKLEKLGGKFTPILDEHGKPIYLIFSKDNGYPNHPDRMSNQWRGIVRKHNLPLISFHGLRHTFASYMLSKNVNIKVIQEQLGHKNIHETLNTYSHVDKGQKEKASDLFNDF</sequence>
<dbReference type="InterPro" id="IPR050090">
    <property type="entry name" value="Tyrosine_recombinase_XerCD"/>
</dbReference>
<keyword evidence="4" id="KW-0233">DNA recombination</keyword>
<dbReference type="Proteomes" id="UP000618943">
    <property type="component" value="Unassembled WGS sequence"/>
</dbReference>
<proteinExistence type="inferred from homology"/>
<dbReference type="EMBL" id="JAEOAH010000009">
    <property type="protein sequence ID" value="MBK3495129.1"/>
    <property type="molecule type" value="Genomic_DNA"/>
</dbReference>
<evidence type="ECO:0000313" key="7">
    <source>
        <dbReference type="Proteomes" id="UP000618943"/>
    </source>
</evidence>
<evidence type="ECO:0000256" key="4">
    <source>
        <dbReference type="ARBA" id="ARBA00023172"/>
    </source>
</evidence>
<dbReference type="InterPro" id="IPR010998">
    <property type="entry name" value="Integrase_recombinase_N"/>
</dbReference>
<keyword evidence="7" id="KW-1185">Reference proteome</keyword>
<dbReference type="RefSeq" id="WP_200748888.1">
    <property type="nucleotide sequence ID" value="NZ_JAEOAH010000009.1"/>
</dbReference>
<reference evidence="6 7" key="1">
    <citation type="submission" date="2020-12" db="EMBL/GenBank/DDBJ databases">
        <title>YIM B01967 draft genome.</title>
        <authorList>
            <person name="Yan X."/>
        </authorList>
    </citation>
    <scope>NUCLEOTIDE SEQUENCE [LARGE SCALE GENOMIC DNA]</scope>
    <source>
        <strain evidence="6 7">YIM B01967</strain>
    </source>
</reference>
<dbReference type="Gene3D" id="1.10.150.130">
    <property type="match status" value="1"/>
</dbReference>
<dbReference type="CDD" id="cd01189">
    <property type="entry name" value="INT_ICEBs1_C_like"/>
    <property type="match status" value="1"/>
</dbReference>
<evidence type="ECO:0000256" key="2">
    <source>
        <dbReference type="ARBA" id="ARBA00022908"/>
    </source>
</evidence>
<keyword evidence="3" id="KW-0238">DNA-binding</keyword>
<dbReference type="Pfam" id="PF14659">
    <property type="entry name" value="Phage_int_SAM_3"/>
    <property type="match status" value="1"/>
</dbReference>
<dbReference type="InterPro" id="IPR004107">
    <property type="entry name" value="Integrase_SAM-like_N"/>
</dbReference>
<keyword evidence="2" id="KW-0229">DNA integration</keyword>
<dbReference type="Pfam" id="PF00589">
    <property type="entry name" value="Phage_integrase"/>
    <property type="match status" value="1"/>
</dbReference>
<dbReference type="InterPro" id="IPR002104">
    <property type="entry name" value="Integrase_catalytic"/>
</dbReference>
<dbReference type="InterPro" id="IPR011010">
    <property type="entry name" value="DNA_brk_join_enz"/>
</dbReference>
<dbReference type="PROSITE" id="PS51898">
    <property type="entry name" value="TYR_RECOMBINASE"/>
    <property type="match status" value="1"/>
</dbReference>
<dbReference type="Gene3D" id="1.10.443.10">
    <property type="entry name" value="Intergrase catalytic core"/>
    <property type="match status" value="1"/>
</dbReference>
<comment type="caution">
    <text evidence="6">The sequence shown here is derived from an EMBL/GenBank/DDBJ whole genome shotgun (WGS) entry which is preliminary data.</text>
</comment>
<gene>
    <name evidence="6" type="ORF">JFL43_09725</name>
</gene>